<evidence type="ECO:0000313" key="7">
    <source>
        <dbReference type="EMBL" id="KAL3852725.1"/>
    </source>
</evidence>
<dbReference type="InterPro" id="IPR000315">
    <property type="entry name" value="Znf_B-box"/>
</dbReference>
<dbReference type="Gene3D" id="3.30.160.60">
    <property type="entry name" value="Classic Zinc Finger"/>
    <property type="match status" value="1"/>
</dbReference>
<dbReference type="SMART" id="SM00184">
    <property type="entry name" value="RING"/>
    <property type="match status" value="1"/>
</dbReference>
<evidence type="ECO:0000256" key="1">
    <source>
        <dbReference type="ARBA" id="ARBA00022723"/>
    </source>
</evidence>
<organism evidence="7 8">
    <name type="scientific">Sinanodonta woodiana</name>
    <name type="common">Chinese pond mussel</name>
    <name type="synonym">Anodonta woodiana</name>
    <dbReference type="NCBI Taxonomy" id="1069815"/>
    <lineage>
        <taxon>Eukaryota</taxon>
        <taxon>Metazoa</taxon>
        <taxon>Spiralia</taxon>
        <taxon>Lophotrochozoa</taxon>
        <taxon>Mollusca</taxon>
        <taxon>Bivalvia</taxon>
        <taxon>Autobranchia</taxon>
        <taxon>Heteroconchia</taxon>
        <taxon>Palaeoheterodonta</taxon>
        <taxon>Unionida</taxon>
        <taxon>Unionoidea</taxon>
        <taxon>Unionidae</taxon>
        <taxon>Unioninae</taxon>
        <taxon>Sinanodonta</taxon>
    </lineage>
</organism>
<evidence type="ECO:0000259" key="6">
    <source>
        <dbReference type="PROSITE" id="PS50119"/>
    </source>
</evidence>
<comment type="caution">
    <text evidence="7">The sequence shown here is derived from an EMBL/GenBank/DDBJ whole genome shotgun (WGS) entry which is preliminary data.</text>
</comment>
<dbReference type="InterPro" id="IPR017907">
    <property type="entry name" value="Znf_RING_CS"/>
</dbReference>
<accession>A0ABD3UTI0</accession>
<evidence type="ECO:0000259" key="5">
    <source>
        <dbReference type="PROSITE" id="PS50089"/>
    </source>
</evidence>
<proteinExistence type="predicted"/>
<keyword evidence="2 4" id="KW-0863">Zinc-finger</keyword>
<keyword evidence="8" id="KW-1185">Reference proteome</keyword>
<sequence length="417" mass="48256">MDPKCPVCFKRFTSPKTLDCMHTFCENCLTSLLCKSKDKEEVVDLFRCPVSHYVTSAPESGETPEQWAARLPTNMTVLQACTSYLRDENYCQPCKFDGKNEASSAFCSTCSEYLCKVCSHYHKRFKVSMDHDIKDNTVQENNGRDADARSFCTCSLHNKILKYYCKTHKYLCCSKCFIESHRECQYFDCIDNLCEEFQKDKSFSELEDKLKVLTNNFAMLLKHEEENMQNVRHQSETIRRSVGTNVQEILDAVEILEASVLNRSAQYFKEKITTTSEHMEKCNKVLAAIDTSRLTVDEASSSKDNSTIYFIILVRLFEHVKSYTVSLMTLKATLNKEIFTFVPSEKVFYLLQDEPLGNISRKSTNIYLPLESVESVYFTTVADKIVHNKDTDYRMPNRSYQTERRRAIPFCNMTTLV</sequence>
<evidence type="ECO:0000256" key="4">
    <source>
        <dbReference type="PROSITE-ProRule" id="PRU00024"/>
    </source>
</evidence>
<keyword evidence="3" id="KW-0862">Zinc</keyword>
<dbReference type="PROSITE" id="PS50119">
    <property type="entry name" value="ZF_BBOX"/>
    <property type="match status" value="1"/>
</dbReference>
<dbReference type="SUPFAM" id="SSF57845">
    <property type="entry name" value="B-box zinc-binding domain"/>
    <property type="match status" value="1"/>
</dbReference>
<evidence type="ECO:0000313" key="8">
    <source>
        <dbReference type="Proteomes" id="UP001634394"/>
    </source>
</evidence>
<keyword evidence="1" id="KW-0479">Metal-binding</keyword>
<dbReference type="Pfam" id="PF13445">
    <property type="entry name" value="zf-RING_UBOX"/>
    <property type="match status" value="1"/>
</dbReference>
<feature type="domain" description="B box-type" evidence="6">
    <location>
        <begin position="86"/>
        <end position="136"/>
    </location>
</feature>
<dbReference type="AlphaFoldDB" id="A0ABD3UTI0"/>
<dbReference type="Gene3D" id="3.30.40.10">
    <property type="entry name" value="Zinc/RING finger domain, C3HC4 (zinc finger)"/>
    <property type="match status" value="1"/>
</dbReference>
<name>A0ABD3UTI0_SINWO</name>
<dbReference type="PANTHER" id="PTHR25462">
    <property type="entry name" value="BONUS, ISOFORM C-RELATED"/>
    <property type="match status" value="1"/>
</dbReference>
<dbReference type="PROSITE" id="PS00518">
    <property type="entry name" value="ZF_RING_1"/>
    <property type="match status" value="1"/>
</dbReference>
<evidence type="ECO:0000256" key="3">
    <source>
        <dbReference type="ARBA" id="ARBA00022833"/>
    </source>
</evidence>
<dbReference type="PROSITE" id="PS50089">
    <property type="entry name" value="ZF_RING_2"/>
    <property type="match status" value="1"/>
</dbReference>
<dbReference type="InterPro" id="IPR013083">
    <property type="entry name" value="Znf_RING/FYVE/PHD"/>
</dbReference>
<protein>
    <submittedName>
        <fullName evidence="7">Uncharacterized protein</fullName>
    </submittedName>
</protein>
<dbReference type="SUPFAM" id="SSF57850">
    <property type="entry name" value="RING/U-box"/>
    <property type="match status" value="1"/>
</dbReference>
<dbReference type="GO" id="GO:0008270">
    <property type="term" value="F:zinc ion binding"/>
    <property type="evidence" value="ECO:0007669"/>
    <property type="project" value="UniProtKB-KW"/>
</dbReference>
<dbReference type="EMBL" id="JBJQND010000015">
    <property type="protein sequence ID" value="KAL3852725.1"/>
    <property type="molecule type" value="Genomic_DNA"/>
</dbReference>
<dbReference type="InterPro" id="IPR047153">
    <property type="entry name" value="TRIM45/56/19-like"/>
</dbReference>
<dbReference type="Proteomes" id="UP001634394">
    <property type="component" value="Unassembled WGS sequence"/>
</dbReference>
<evidence type="ECO:0000256" key="2">
    <source>
        <dbReference type="ARBA" id="ARBA00022771"/>
    </source>
</evidence>
<dbReference type="InterPro" id="IPR001841">
    <property type="entry name" value="Znf_RING"/>
</dbReference>
<reference evidence="7 8" key="1">
    <citation type="submission" date="2024-11" db="EMBL/GenBank/DDBJ databases">
        <title>Chromosome-level genome assembly of the freshwater bivalve Anodonta woodiana.</title>
        <authorList>
            <person name="Chen X."/>
        </authorList>
    </citation>
    <scope>NUCLEOTIDE SEQUENCE [LARGE SCALE GENOMIC DNA]</scope>
    <source>
        <strain evidence="7">MN2024</strain>
        <tissue evidence="7">Gills</tissue>
    </source>
</reference>
<dbReference type="PANTHER" id="PTHR25462:SF296">
    <property type="entry name" value="MEIOTIC P26, ISOFORM F"/>
    <property type="match status" value="1"/>
</dbReference>
<gene>
    <name evidence="7" type="ORF">ACJMK2_016343</name>
</gene>
<dbReference type="InterPro" id="IPR027370">
    <property type="entry name" value="Znf-RING_euk"/>
</dbReference>
<feature type="domain" description="RING-type" evidence="5">
    <location>
        <begin position="5"/>
        <end position="52"/>
    </location>
</feature>